<evidence type="ECO:0000259" key="13">
    <source>
        <dbReference type="PROSITE" id="PS51747"/>
    </source>
</evidence>
<organism evidence="14 15">
    <name type="scientific">Nonomuraea angiospora</name>
    <dbReference type="NCBI Taxonomy" id="46172"/>
    <lineage>
        <taxon>Bacteria</taxon>
        <taxon>Bacillati</taxon>
        <taxon>Actinomycetota</taxon>
        <taxon>Actinomycetes</taxon>
        <taxon>Streptosporangiales</taxon>
        <taxon>Streptosporangiaceae</taxon>
        <taxon>Nonomuraea</taxon>
    </lineage>
</organism>
<dbReference type="CDD" id="cd01284">
    <property type="entry name" value="Riboflavin_deaminase-reductase"/>
    <property type="match status" value="1"/>
</dbReference>
<keyword evidence="8" id="KW-0479">Metal-binding</keyword>
<evidence type="ECO:0000256" key="8">
    <source>
        <dbReference type="ARBA" id="ARBA00022723"/>
    </source>
</evidence>
<dbReference type="InterPro" id="IPR024072">
    <property type="entry name" value="DHFR-like_dom_sf"/>
</dbReference>
<dbReference type="Gene3D" id="3.40.430.10">
    <property type="entry name" value="Dihydrofolate Reductase, subunit A"/>
    <property type="match status" value="1"/>
</dbReference>
<evidence type="ECO:0000256" key="2">
    <source>
        <dbReference type="ARBA" id="ARBA00004882"/>
    </source>
</evidence>
<dbReference type="PROSITE" id="PS00903">
    <property type="entry name" value="CYT_DCMP_DEAMINASES_1"/>
    <property type="match status" value="1"/>
</dbReference>
<evidence type="ECO:0000256" key="1">
    <source>
        <dbReference type="ARBA" id="ARBA00002151"/>
    </source>
</evidence>
<dbReference type="RefSeq" id="WP_192785466.1">
    <property type="nucleotide sequence ID" value="NZ_JADBEK010000001.1"/>
</dbReference>
<dbReference type="EC" id="3.5.4.26" evidence="5"/>
<protein>
    <recommendedName>
        <fullName evidence="6">Riboflavin biosynthesis protein RibD</fullName>
        <ecNumber evidence="5">3.5.4.26</ecNumber>
    </recommendedName>
</protein>
<dbReference type="SUPFAM" id="SSF53597">
    <property type="entry name" value="Dihydrofolate reductase-like"/>
    <property type="match status" value="1"/>
</dbReference>
<evidence type="ECO:0000313" key="14">
    <source>
        <dbReference type="EMBL" id="MBE1584574.1"/>
    </source>
</evidence>
<feature type="domain" description="CMP/dCMP-type deaminase" evidence="13">
    <location>
        <begin position="4"/>
        <end position="126"/>
    </location>
</feature>
<evidence type="ECO:0000256" key="4">
    <source>
        <dbReference type="ARBA" id="ARBA00007417"/>
    </source>
</evidence>
<evidence type="ECO:0000256" key="7">
    <source>
        <dbReference type="ARBA" id="ARBA00022619"/>
    </source>
</evidence>
<comment type="similarity">
    <text evidence="4">In the C-terminal section; belongs to the HTP reductase family.</text>
</comment>
<evidence type="ECO:0000256" key="3">
    <source>
        <dbReference type="ARBA" id="ARBA00005259"/>
    </source>
</evidence>
<dbReference type="PANTHER" id="PTHR11079:SF162">
    <property type="entry name" value="RIBOFLAVIN BIOSYNTHESIS PROTEIN PYRD, CHLOROPLASTIC"/>
    <property type="match status" value="1"/>
</dbReference>
<comment type="catalytic activity">
    <reaction evidence="10">
        <text>5-amino-6-(5-phospho-D-ribitylamino)uracil + NADP(+) = 5-amino-6-(5-phospho-D-ribosylamino)uracil + NADPH + H(+)</text>
        <dbReference type="Rhea" id="RHEA:17845"/>
        <dbReference type="ChEBI" id="CHEBI:15378"/>
        <dbReference type="ChEBI" id="CHEBI:57783"/>
        <dbReference type="ChEBI" id="CHEBI:58349"/>
        <dbReference type="ChEBI" id="CHEBI:58421"/>
        <dbReference type="ChEBI" id="CHEBI:58453"/>
        <dbReference type="EC" id="1.1.1.193"/>
    </reaction>
</comment>
<dbReference type="Pfam" id="PF00383">
    <property type="entry name" value="dCMP_cyt_deam_1"/>
    <property type="match status" value="1"/>
</dbReference>
<dbReference type="InterPro" id="IPR002125">
    <property type="entry name" value="CMP_dCMP_dom"/>
</dbReference>
<keyword evidence="9" id="KW-0862">Zinc</keyword>
<keyword evidence="15" id="KW-1185">Reference proteome</keyword>
<comment type="function">
    <text evidence="1">Converts 2,5-diamino-6-(ribosylamino)-4(3h)-pyrimidinone 5'-phosphate into 5-amino-6-(ribosylamino)-2,4(1h,3h)-pyrimidinedione 5'-phosphate.</text>
</comment>
<keyword evidence="7" id="KW-0686">Riboflavin biosynthesis</keyword>
<evidence type="ECO:0000256" key="11">
    <source>
        <dbReference type="ARBA" id="ARBA00049886"/>
    </source>
</evidence>
<evidence type="ECO:0000256" key="6">
    <source>
        <dbReference type="ARBA" id="ARBA00019930"/>
    </source>
</evidence>
<dbReference type="InterPro" id="IPR016193">
    <property type="entry name" value="Cytidine_deaminase-like"/>
</dbReference>
<evidence type="ECO:0000313" key="15">
    <source>
        <dbReference type="Proteomes" id="UP000633509"/>
    </source>
</evidence>
<evidence type="ECO:0000256" key="9">
    <source>
        <dbReference type="ARBA" id="ARBA00022833"/>
    </source>
</evidence>
<name>A0ABR9LV90_9ACTN</name>
<proteinExistence type="inferred from homology"/>
<comment type="caution">
    <text evidence="14">The sequence shown here is derived from an EMBL/GenBank/DDBJ whole genome shotgun (WGS) entry which is preliminary data.</text>
</comment>
<dbReference type="InterPro" id="IPR002734">
    <property type="entry name" value="RibDG_C"/>
</dbReference>
<keyword evidence="14" id="KW-0378">Hydrolase</keyword>
<dbReference type="EMBL" id="JADBEK010000001">
    <property type="protein sequence ID" value="MBE1584574.1"/>
    <property type="molecule type" value="Genomic_DNA"/>
</dbReference>
<sequence>MASSLELQAMRWAIALSAHGLGSTSPNPPVGCVILDAESRPIGEGYHARKGEAHAEGNALLAAGPAAQGGTAVVTLEPCNHVGRAPACRQLLVDAGIARVVIALLDPTSRGEGGVNELRKAGVSVETDVLAEEAMLVLGQWRTALALSRPVLTWVYTELSEGRTGAIKRVPSARELLLTADAVLDADGNLGEATPHSHGTGTILLPPDPFQLERHELLKALHMGGVRHLLLDGGLDLAAPFLADGLVDHVVAYIPDRGPSSPPASPGGELMLPEGFHLTGVNRIPRYVRVSATSRDETRPRTTGSRTRRHA</sequence>
<evidence type="ECO:0000256" key="5">
    <source>
        <dbReference type="ARBA" id="ARBA00012766"/>
    </source>
</evidence>
<comment type="similarity">
    <text evidence="3">In the N-terminal section; belongs to the cytidine and deoxycytidylate deaminase family.</text>
</comment>
<feature type="region of interest" description="Disordered" evidence="12">
    <location>
        <begin position="289"/>
        <end position="311"/>
    </location>
</feature>
<dbReference type="PROSITE" id="PS51747">
    <property type="entry name" value="CYT_DCMP_DEAMINASES_2"/>
    <property type="match status" value="1"/>
</dbReference>
<evidence type="ECO:0000256" key="10">
    <source>
        <dbReference type="ARBA" id="ARBA00049861"/>
    </source>
</evidence>
<gene>
    <name evidence="14" type="ORF">H4W80_002832</name>
</gene>
<comment type="catalytic activity">
    <reaction evidence="11">
        <text>2,5-diamino-6-hydroxy-4-(5-phosphoribosylamino)-pyrimidine + H2O + H(+) = 5-amino-6-(5-phospho-D-ribosylamino)uracil + NH4(+)</text>
        <dbReference type="Rhea" id="RHEA:21868"/>
        <dbReference type="ChEBI" id="CHEBI:15377"/>
        <dbReference type="ChEBI" id="CHEBI:15378"/>
        <dbReference type="ChEBI" id="CHEBI:28938"/>
        <dbReference type="ChEBI" id="CHEBI:58453"/>
        <dbReference type="ChEBI" id="CHEBI:58614"/>
        <dbReference type="EC" id="3.5.4.26"/>
    </reaction>
</comment>
<dbReference type="PANTHER" id="PTHR11079">
    <property type="entry name" value="CYTOSINE DEAMINASE FAMILY MEMBER"/>
    <property type="match status" value="1"/>
</dbReference>
<keyword evidence="14" id="KW-0560">Oxidoreductase</keyword>
<dbReference type="Pfam" id="PF01872">
    <property type="entry name" value="RibD_C"/>
    <property type="match status" value="1"/>
</dbReference>
<reference evidence="14 15" key="1">
    <citation type="submission" date="2020-10" db="EMBL/GenBank/DDBJ databases">
        <title>Sequencing the genomes of 1000 actinobacteria strains.</title>
        <authorList>
            <person name="Klenk H.-P."/>
        </authorList>
    </citation>
    <scope>NUCLEOTIDE SEQUENCE [LARGE SCALE GENOMIC DNA]</scope>
    <source>
        <strain evidence="14 15">DSM 43173</strain>
    </source>
</reference>
<dbReference type="Gene3D" id="3.40.140.10">
    <property type="entry name" value="Cytidine Deaminase, domain 2"/>
    <property type="match status" value="1"/>
</dbReference>
<dbReference type="SUPFAM" id="SSF53927">
    <property type="entry name" value="Cytidine deaminase-like"/>
    <property type="match status" value="1"/>
</dbReference>
<dbReference type="Proteomes" id="UP000633509">
    <property type="component" value="Unassembled WGS sequence"/>
</dbReference>
<dbReference type="GO" id="GO:0008703">
    <property type="term" value="F:5-amino-6-(5-phosphoribosylamino)uracil reductase activity"/>
    <property type="evidence" value="ECO:0007669"/>
    <property type="project" value="UniProtKB-EC"/>
</dbReference>
<evidence type="ECO:0000256" key="12">
    <source>
        <dbReference type="SAM" id="MobiDB-lite"/>
    </source>
</evidence>
<dbReference type="InterPro" id="IPR016192">
    <property type="entry name" value="APOBEC/CMP_deaminase_Zn-bd"/>
</dbReference>
<comment type="pathway">
    <text evidence="2">Cofactor biosynthesis; riboflavin biosynthesis; 5-amino-6-(D-ribitylamino)uracil from GTP: step 2/4.</text>
</comment>
<dbReference type="GO" id="GO:0008835">
    <property type="term" value="F:diaminohydroxyphosphoribosylaminopyrimidine deaminase activity"/>
    <property type="evidence" value="ECO:0007669"/>
    <property type="project" value="UniProtKB-EC"/>
</dbReference>
<accession>A0ABR9LV90</accession>